<dbReference type="AlphaFoldDB" id="A0A261FQZ8"/>
<feature type="transmembrane region" description="Helical" evidence="2">
    <location>
        <begin position="102"/>
        <end position="124"/>
    </location>
</feature>
<feature type="transmembrane region" description="Helical" evidence="2">
    <location>
        <begin position="314"/>
        <end position="334"/>
    </location>
</feature>
<reference evidence="4 5" key="1">
    <citation type="journal article" date="2017" name="BMC Genomics">
        <title>Comparative genomic and phylogenomic analyses of the Bifidobacteriaceae family.</title>
        <authorList>
            <person name="Lugli G.A."/>
            <person name="Milani C."/>
            <person name="Turroni F."/>
            <person name="Duranti S."/>
            <person name="Mancabelli L."/>
            <person name="Mangifesta M."/>
            <person name="Ferrario C."/>
            <person name="Modesto M."/>
            <person name="Mattarelli P."/>
            <person name="Jiri K."/>
            <person name="van Sinderen D."/>
            <person name="Ventura M."/>
        </authorList>
    </citation>
    <scope>NUCLEOTIDE SEQUENCE [LARGE SCALE GENOMIC DNA]</scope>
    <source>
        <strain evidence="4 5">DSM 100196</strain>
    </source>
</reference>
<sequence length="380" mass="42352">MNETMPSAPEMQPQQDNTQPSQPVAQHNIPQTDTSPGAHQPQPSDPRSTQHSRQGRDWLAIARRRFSLIGATIVAMMLIWLAAGEIGWAILRSVFGDDAPMWATVLVSSGTIYLIAMPLSMLIATRVPVLRTAQYPMRAGEFLRILIMVVAVGYVGNIIGTVLSLVLSQGQSSNRIVDILAGGDWWVNVLFIVVLAPIFEEWMFRQQIISRLRRYGEKTAILYSALAFGLFHYNLYQFFYAFGMGLLLGYVYTRTSRLRYPILMHMLFNLNGSVVGPLIIRQVDPRLFDGSTSNEELLRLVQTADARLAGLGYYSLYVMVLLALTIAGIVLLIVKRKSWEFYTAPEELPAGCVTRTAYGNIGTISYLLLTIALTVVALLM</sequence>
<dbReference type="GO" id="GO:0004175">
    <property type="term" value="F:endopeptidase activity"/>
    <property type="evidence" value="ECO:0007669"/>
    <property type="project" value="UniProtKB-ARBA"/>
</dbReference>
<dbReference type="EMBL" id="MWWW01000002">
    <property type="protein sequence ID" value="OZG61612.1"/>
    <property type="molecule type" value="Genomic_DNA"/>
</dbReference>
<comment type="caution">
    <text evidence="4">The sequence shown here is derived from an EMBL/GenBank/DDBJ whole genome shotgun (WGS) entry which is preliminary data.</text>
</comment>
<evidence type="ECO:0000313" key="4">
    <source>
        <dbReference type="EMBL" id="OZG61612.1"/>
    </source>
</evidence>
<dbReference type="GO" id="GO:0080120">
    <property type="term" value="P:CAAX-box protein maturation"/>
    <property type="evidence" value="ECO:0007669"/>
    <property type="project" value="UniProtKB-ARBA"/>
</dbReference>
<protein>
    <submittedName>
        <fullName evidence="4">CAAX amino protease</fullName>
    </submittedName>
</protein>
<feature type="transmembrane region" description="Helical" evidence="2">
    <location>
        <begin position="145"/>
        <end position="167"/>
    </location>
</feature>
<keyword evidence="2" id="KW-0812">Transmembrane</keyword>
<evidence type="ECO:0000256" key="1">
    <source>
        <dbReference type="SAM" id="MobiDB-lite"/>
    </source>
</evidence>
<keyword evidence="2" id="KW-0472">Membrane</keyword>
<dbReference type="GO" id="GO:0006508">
    <property type="term" value="P:proteolysis"/>
    <property type="evidence" value="ECO:0007669"/>
    <property type="project" value="UniProtKB-KW"/>
</dbReference>
<feature type="transmembrane region" description="Helical" evidence="2">
    <location>
        <begin position="357"/>
        <end position="379"/>
    </location>
</feature>
<dbReference type="Proteomes" id="UP000216871">
    <property type="component" value="Unassembled WGS sequence"/>
</dbReference>
<dbReference type="PANTHER" id="PTHR36435">
    <property type="entry name" value="SLR1288 PROTEIN"/>
    <property type="match status" value="1"/>
</dbReference>
<evidence type="ECO:0000259" key="3">
    <source>
        <dbReference type="Pfam" id="PF02517"/>
    </source>
</evidence>
<evidence type="ECO:0000256" key="2">
    <source>
        <dbReference type="SAM" id="Phobius"/>
    </source>
</evidence>
<keyword evidence="4" id="KW-0645">Protease</keyword>
<feature type="transmembrane region" description="Helical" evidence="2">
    <location>
        <begin position="66"/>
        <end position="90"/>
    </location>
</feature>
<keyword evidence="4" id="KW-0378">Hydrolase</keyword>
<accession>A0A261FQZ8</accession>
<organism evidence="4 5">
    <name type="scientific">Bifidobacterium myosotis</name>
    <dbReference type="NCBI Taxonomy" id="1630166"/>
    <lineage>
        <taxon>Bacteria</taxon>
        <taxon>Bacillati</taxon>
        <taxon>Actinomycetota</taxon>
        <taxon>Actinomycetes</taxon>
        <taxon>Bifidobacteriales</taxon>
        <taxon>Bifidobacteriaceae</taxon>
        <taxon>Bifidobacterium</taxon>
    </lineage>
</organism>
<feature type="region of interest" description="Disordered" evidence="1">
    <location>
        <begin position="1"/>
        <end position="54"/>
    </location>
</feature>
<proteinExistence type="predicted"/>
<dbReference type="RefSeq" id="WP_233427952.1">
    <property type="nucleotide sequence ID" value="NZ_MWWW01000002.1"/>
</dbReference>
<feature type="domain" description="CAAX prenyl protease 2/Lysostaphin resistance protein A-like" evidence="3">
    <location>
        <begin position="185"/>
        <end position="270"/>
    </location>
</feature>
<name>A0A261FQZ8_9BIFI</name>
<keyword evidence="2" id="KW-1133">Transmembrane helix</keyword>
<feature type="transmembrane region" description="Helical" evidence="2">
    <location>
        <begin position="220"/>
        <end position="242"/>
    </location>
</feature>
<evidence type="ECO:0000313" key="5">
    <source>
        <dbReference type="Proteomes" id="UP000216871"/>
    </source>
</evidence>
<keyword evidence="5" id="KW-1185">Reference proteome</keyword>
<dbReference type="InterPro" id="IPR052710">
    <property type="entry name" value="CAAX_protease"/>
</dbReference>
<gene>
    <name evidence="4" type="ORF">BMYO_0126</name>
</gene>
<dbReference type="PANTHER" id="PTHR36435:SF1">
    <property type="entry name" value="CAAX AMINO TERMINAL PROTEASE FAMILY PROTEIN"/>
    <property type="match status" value="1"/>
</dbReference>
<dbReference type="Pfam" id="PF02517">
    <property type="entry name" value="Rce1-like"/>
    <property type="match status" value="1"/>
</dbReference>
<feature type="transmembrane region" description="Helical" evidence="2">
    <location>
        <begin position="262"/>
        <end position="280"/>
    </location>
</feature>
<feature type="transmembrane region" description="Helical" evidence="2">
    <location>
        <begin position="179"/>
        <end position="199"/>
    </location>
</feature>
<feature type="compositionally biased region" description="Polar residues" evidence="1">
    <location>
        <begin position="12"/>
        <end position="52"/>
    </location>
</feature>
<dbReference type="InterPro" id="IPR003675">
    <property type="entry name" value="Rce1/LyrA-like_dom"/>
</dbReference>